<keyword evidence="3" id="KW-1199">Hemostasis impairing toxin</keyword>
<evidence type="ECO:0008006" key="8">
    <source>
        <dbReference type="Google" id="ProtNLM"/>
    </source>
</evidence>
<accession>A0A9Q1EX03</accession>
<proteinExistence type="inferred from homology"/>
<dbReference type="InterPro" id="IPR000101">
    <property type="entry name" value="GGT_peptidase"/>
</dbReference>
<dbReference type="AlphaFoldDB" id="A0A9Q1EX03"/>
<dbReference type="PRINTS" id="PR01210">
    <property type="entry name" value="GGTRANSPTASE"/>
</dbReference>
<keyword evidence="7" id="KW-1185">Reference proteome</keyword>
<dbReference type="InterPro" id="IPR043137">
    <property type="entry name" value="GGT_ssub_C"/>
</dbReference>
<evidence type="ECO:0000256" key="3">
    <source>
        <dbReference type="ARBA" id="ARBA00084097"/>
    </source>
</evidence>
<dbReference type="InterPro" id="IPR029055">
    <property type="entry name" value="Ntn_hydrolases_N"/>
</dbReference>
<dbReference type="OrthoDB" id="1081007at2759"/>
<name>A0A9Q1EX03_SYNKA</name>
<evidence type="ECO:0000313" key="6">
    <source>
        <dbReference type="EMBL" id="KAJ8346656.1"/>
    </source>
</evidence>
<dbReference type="GO" id="GO:0005886">
    <property type="term" value="C:plasma membrane"/>
    <property type="evidence" value="ECO:0007669"/>
    <property type="project" value="TreeGrafter"/>
</dbReference>
<evidence type="ECO:0000256" key="1">
    <source>
        <dbReference type="ARBA" id="ARBA00009381"/>
    </source>
</evidence>
<organism evidence="6 7">
    <name type="scientific">Synaphobranchus kaupii</name>
    <name type="common">Kaup's arrowtooth eel</name>
    <dbReference type="NCBI Taxonomy" id="118154"/>
    <lineage>
        <taxon>Eukaryota</taxon>
        <taxon>Metazoa</taxon>
        <taxon>Chordata</taxon>
        <taxon>Craniata</taxon>
        <taxon>Vertebrata</taxon>
        <taxon>Euteleostomi</taxon>
        <taxon>Actinopterygii</taxon>
        <taxon>Neopterygii</taxon>
        <taxon>Teleostei</taxon>
        <taxon>Anguilliformes</taxon>
        <taxon>Synaphobranchidae</taxon>
        <taxon>Synaphobranchus</taxon>
    </lineage>
</organism>
<dbReference type="InterPro" id="IPR043138">
    <property type="entry name" value="GGT_lsub"/>
</dbReference>
<dbReference type="FunFam" id="1.10.246.130:FF:000001">
    <property type="entry name" value="Gamma-glutamyltransferase 5 isoform 1"/>
    <property type="match status" value="1"/>
</dbReference>
<dbReference type="PANTHER" id="PTHR11686">
    <property type="entry name" value="GAMMA GLUTAMYL TRANSPEPTIDASE"/>
    <property type="match status" value="1"/>
</dbReference>
<dbReference type="Proteomes" id="UP001152622">
    <property type="component" value="Chromosome 11"/>
</dbReference>
<feature type="binding site" evidence="5">
    <location>
        <position position="163"/>
    </location>
    <ligand>
        <name>L-glutamate</name>
        <dbReference type="ChEBI" id="CHEBI:29985"/>
    </ligand>
</feature>
<dbReference type="Pfam" id="PF01019">
    <property type="entry name" value="G_glu_transpept"/>
    <property type="match status" value="1"/>
</dbReference>
<evidence type="ECO:0000256" key="2">
    <source>
        <dbReference type="ARBA" id="ARBA00023180"/>
    </source>
</evidence>
<dbReference type="FunFam" id="3.60.20.40:FF:000001">
    <property type="entry name" value="Gamma-glutamyltranspeptidase 1"/>
    <property type="match status" value="1"/>
</dbReference>
<evidence type="ECO:0000313" key="7">
    <source>
        <dbReference type="Proteomes" id="UP001152622"/>
    </source>
</evidence>
<evidence type="ECO:0000256" key="4">
    <source>
        <dbReference type="PIRSR" id="PIRSR600101-1"/>
    </source>
</evidence>
<dbReference type="GO" id="GO:0031179">
    <property type="term" value="P:peptide modification"/>
    <property type="evidence" value="ECO:0007669"/>
    <property type="project" value="TreeGrafter"/>
</dbReference>
<dbReference type="SUPFAM" id="SSF56235">
    <property type="entry name" value="N-terminal nucleophile aminohydrolases (Ntn hydrolases)"/>
    <property type="match status" value="1"/>
</dbReference>
<dbReference type="PROSITE" id="PS00462">
    <property type="entry name" value="G_GLU_TRANSPEPTIDASE"/>
    <property type="match status" value="1"/>
</dbReference>
<feature type="binding site" evidence="5">
    <location>
        <begin position="140"/>
        <end position="141"/>
    </location>
    <ligand>
        <name>L-glutamate</name>
        <dbReference type="ChEBI" id="CHEBI:29985"/>
    </ligand>
</feature>
<dbReference type="EMBL" id="JAINUF010000011">
    <property type="protein sequence ID" value="KAJ8346656.1"/>
    <property type="molecule type" value="Genomic_DNA"/>
</dbReference>
<dbReference type="GO" id="GO:0050727">
    <property type="term" value="P:regulation of inflammatory response"/>
    <property type="evidence" value="ECO:0007669"/>
    <property type="project" value="TreeGrafter"/>
</dbReference>
<dbReference type="GO" id="GO:0002682">
    <property type="term" value="P:regulation of immune system process"/>
    <property type="evidence" value="ECO:0007669"/>
    <property type="project" value="TreeGrafter"/>
</dbReference>
<gene>
    <name evidence="6" type="ORF">SKAU_G00280570</name>
</gene>
<feature type="binding site" evidence="5">
    <location>
        <position position="112"/>
    </location>
    <ligand>
        <name>L-glutamate</name>
        <dbReference type="ChEBI" id="CHEBI:29985"/>
    </ligand>
</feature>
<keyword evidence="3" id="KW-1202">Platelet aggregation activating toxin</keyword>
<keyword evidence="3" id="KW-0800">Toxin</keyword>
<dbReference type="Gene3D" id="3.60.20.40">
    <property type="match status" value="1"/>
</dbReference>
<reference evidence="6" key="1">
    <citation type="journal article" date="2023" name="Science">
        <title>Genome structures resolve the early diversification of teleost fishes.</title>
        <authorList>
            <person name="Parey E."/>
            <person name="Louis A."/>
            <person name="Montfort J."/>
            <person name="Bouchez O."/>
            <person name="Roques C."/>
            <person name="Iampietro C."/>
            <person name="Lluch J."/>
            <person name="Castinel A."/>
            <person name="Donnadieu C."/>
            <person name="Desvignes T."/>
            <person name="Floi Bucao C."/>
            <person name="Jouanno E."/>
            <person name="Wen M."/>
            <person name="Mejri S."/>
            <person name="Dirks R."/>
            <person name="Jansen H."/>
            <person name="Henkel C."/>
            <person name="Chen W.J."/>
            <person name="Zahm M."/>
            <person name="Cabau C."/>
            <person name="Klopp C."/>
            <person name="Thompson A.W."/>
            <person name="Robinson-Rechavi M."/>
            <person name="Braasch I."/>
            <person name="Lecointre G."/>
            <person name="Bobe J."/>
            <person name="Postlethwait J.H."/>
            <person name="Berthelot C."/>
            <person name="Roest Crollius H."/>
            <person name="Guiguen Y."/>
        </authorList>
    </citation>
    <scope>NUCLEOTIDE SEQUENCE</scope>
    <source>
        <strain evidence="6">WJC10195</strain>
    </source>
</reference>
<comment type="caution">
    <text evidence="6">The sequence shown here is derived from an EMBL/GenBank/DDBJ whole genome shotgun (WGS) entry which is preliminary data.</text>
</comment>
<dbReference type="GO" id="GO:0036374">
    <property type="term" value="F:glutathione hydrolase activity"/>
    <property type="evidence" value="ECO:0007669"/>
    <property type="project" value="InterPro"/>
</dbReference>
<dbReference type="GO" id="GO:0006751">
    <property type="term" value="P:glutathione catabolic process"/>
    <property type="evidence" value="ECO:0007669"/>
    <property type="project" value="InterPro"/>
</dbReference>
<feature type="active site" description="Nucleophile" evidence="4">
    <location>
        <position position="70"/>
    </location>
</feature>
<dbReference type="PANTHER" id="PTHR11686:SF56">
    <property type="entry name" value="GLUTATHIONE HYDROLASE 1 PROENZYME-RELATED"/>
    <property type="match status" value="1"/>
</dbReference>
<dbReference type="InterPro" id="IPR055262">
    <property type="entry name" value="GGT_CS"/>
</dbReference>
<sequence length="258" mass="28624">MYHRIVEAFRFAYAQRSRLGDPDFLNITELIDNITSEEFANDIRRRITDNTTHPASYYNPEFSLPENHGTAHLSVIAEDGSAVAATSTINHYFGSKVRSPSTGIIFNNEMDDFSSPNITNHFGVPPSPNNFIRPGKRPMSSMCPAILLDKNNRVKMVVGASGGTQITTATALVILNALFFKYDLKRAVSEPRLHNQLLPNRTLLESDFDKGVMAGLEQRNHVVEVLNKTGAVVQAVVKQGNRIYAESDHRKGGYPAGY</sequence>
<feature type="binding site" evidence="5">
    <location>
        <begin position="88"/>
        <end position="90"/>
    </location>
    <ligand>
        <name>L-glutamate</name>
        <dbReference type="ChEBI" id="CHEBI:29985"/>
    </ligand>
</feature>
<keyword evidence="2" id="KW-0325">Glycoprotein</keyword>
<dbReference type="Gene3D" id="1.10.246.130">
    <property type="match status" value="1"/>
</dbReference>
<comment type="similarity">
    <text evidence="1">Belongs to the gamma-glutamyltransferase family.</text>
</comment>
<evidence type="ECO:0000256" key="5">
    <source>
        <dbReference type="PIRSR" id="PIRSR600101-2"/>
    </source>
</evidence>
<protein>
    <recommendedName>
        <fullName evidence="8">Gamma-glutamyltranspeptidase 1</fullName>
    </recommendedName>
</protein>